<comment type="cofactor">
    <cofactor evidence="1">
        <name>Mg(2+)</name>
        <dbReference type="ChEBI" id="CHEBI:18420"/>
    </cofactor>
</comment>
<evidence type="ECO:0000256" key="10">
    <source>
        <dbReference type="ARBA" id="ARBA00023052"/>
    </source>
</evidence>
<keyword evidence="11" id="KW-0414">Isoprene biosynthesis</keyword>
<keyword evidence="8" id="KW-0460">Magnesium</keyword>
<evidence type="ECO:0000259" key="13">
    <source>
        <dbReference type="Pfam" id="PF02780"/>
    </source>
</evidence>
<dbReference type="InterPro" id="IPR005475">
    <property type="entry name" value="Transketolase-like_Pyr-bd"/>
</dbReference>
<dbReference type="EC" id="2.2.1.7" evidence="5"/>
<evidence type="ECO:0000256" key="7">
    <source>
        <dbReference type="ARBA" id="ARBA00022723"/>
    </source>
</evidence>
<dbReference type="InterPro" id="IPR033248">
    <property type="entry name" value="Transketolase_C"/>
</dbReference>
<comment type="caution">
    <text evidence="14">The sequence shown here is derived from an EMBL/GenBank/DDBJ whole genome shotgun (WGS) entry which is preliminary data.</text>
</comment>
<dbReference type="EMBL" id="JAGGJX010000002">
    <property type="protein sequence ID" value="MBP1855001.1"/>
    <property type="molecule type" value="Genomic_DNA"/>
</dbReference>
<reference evidence="14 15" key="1">
    <citation type="submission" date="2021-03" db="EMBL/GenBank/DDBJ databases">
        <title>Genomic Encyclopedia of Type Strains, Phase IV (KMG-IV): sequencing the most valuable type-strain genomes for metagenomic binning, comparative biology and taxonomic classification.</title>
        <authorList>
            <person name="Goeker M."/>
        </authorList>
    </citation>
    <scope>NUCLEOTIDE SEQUENCE [LARGE SCALE GENOMIC DNA]</scope>
    <source>
        <strain evidence="14 15">DSM 1289</strain>
    </source>
</reference>
<dbReference type="InterPro" id="IPR029061">
    <property type="entry name" value="THDP-binding"/>
</dbReference>
<accession>A0ABS4EAN0</accession>
<comment type="similarity">
    <text evidence="3">Belongs to the transketolase family. DXPS subfamily.</text>
</comment>
<feature type="domain" description="Transketolase-like pyrimidine-binding" evidence="12">
    <location>
        <begin position="12"/>
        <end position="76"/>
    </location>
</feature>
<feature type="domain" description="Transketolase C-terminal" evidence="13">
    <location>
        <begin position="99"/>
        <end position="178"/>
    </location>
</feature>
<evidence type="ECO:0000256" key="2">
    <source>
        <dbReference type="ARBA" id="ARBA00004980"/>
    </source>
</evidence>
<dbReference type="SUPFAM" id="SSF52922">
    <property type="entry name" value="TK C-terminal domain-like"/>
    <property type="match status" value="1"/>
</dbReference>
<name>A0ABS4EAN0_9FIRM</name>
<evidence type="ECO:0000256" key="9">
    <source>
        <dbReference type="ARBA" id="ARBA00022977"/>
    </source>
</evidence>
<dbReference type="Gene3D" id="3.40.50.970">
    <property type="match status" value="1"/>
</dbReference>
<evidence type="ECO:0000256" key="4">
    <source>
        <dbReference type="ARBA" id="ARBA00011738"/>
    </source>
</evidence>
<keyword evidence="6" id="KW-0808">Transferase</keyword>
<dbReference type="Gene3D" id="3.40.50.920">
    <property type="match status" value="1"/>
</dbReference>
<keyword evidence="9" id="KW-0784">Thiamine biosynthesis</keyword>
<gene>
    <name evidence="14" type="ORF">J2Z43_001394</name>
</gene>
<dbReference type="RefSeq" id="WP_209456490.1">
    <property type="nucleotide sequence ID" value="NZ_BAAACS010000002.1"/>
</dbReference>
<dbReference type="PANTHER" id="PTHR43322:SF1">
    <property type="entry name" value="1-DEOXY-D-XYLULOSE-5-PHOSPHATE SYNTHASE"/>
    <property type="match status" value="1"/>
</dbReference>
<evidence type="ECO:0000256" key="11">
    <source>
        <dbReference type="ARBA" id="ARBA00023229"/>
    </source>
</evidence>
<dbReference type="PANTHER" id="PTHR43322">
    <property type="entry name" value="1-D-DEOXYXYLULOSE 5-PHOSPHATE SYNTHASE-RELATED"/>
    <property type="match status" value="1"/>
</dbReference>
<dbReference type="InterPro" id="IPR005477">
    <property type="entry name" value="Dxylulose-5-P_synthase"/>
</dbReference>
<dbReference type="Pfam" id="PF02780">
    <property type="entry name" value="Transketolase_C"/>
    <property type="match status" value="1"/>
</dbReference>
<sequence length="184" mass="20007">MNQSQDLAVNGNPALIVVHGSGITGMDATHLGMFDIPLVANIPNIVYLAPTNKEEYLAMLEWGVEQDQHPVVVRVPSKGIVTTGNKVEADFSQLNKYKKTIEGSEVAIIGLGAFYQLGEKVHTKLQETMGINATLINPRFITGIDKEMLTELLADHKLVITLEDGLLDGGFGEKIARFYGGTEI</sequence>
<proteinExistence type="inferred from homology"/>
<keyword evidence="10" id="KW-0786">Thiamine pyrophosphate</keyword>
<comment type="subunit">
    <text evidence="4">Homodimer.</text>
</comment>
<dbReference type="SUPFAM" id="SSF52518">
    <property type="entry name" value="Thiamin diphosphate-binding fold (THDP-binding)"/>
    <property type="match status" value="1"/>
</dbReference>
<keyword evidence="15" id="KW-1185">Reference proteome</keyword>
<comment type="pathway">
    <text evidence="2">Metabolic intermediate biosynthesis; 1-deoxy-D-xylulose 5-phosphate biosynthesis; 1-deoxy-D-xylulose 5-phosphate from D-glyceraldehyde 3-phosphate and pyruvate: step 1/1.</text>
</comment>
<evidence type="ECO:0000256" key="6">
    <source>
        <dbReference type="ARBA" id="ARBA00022679"/>
    </source>
</evidence>
<evidence type="ECO:0000259" key="12">
    <source>
        <dbReference type="Pfam" id="PF02779"/>
    </source>
</evidence>
<dbReference type="Pfam" id="PF02779">
    <property type="entry name" value="Transket_pyr"/>
    <property type="match status" value="1"/>
</dbReference>
<evidence type="ECO:0000256" key="1">
    <source>
        <dbReference type="ARBA" id="ARBA00001946"/>
    </source>
</evidence>
<evidence type="ECO:0000313" key="15">
    <source>
        <dbReference type="Proteomes" id="UP000767291"/>
    </source>
</evidence>
<evidence type="ECO:0000313" key="14">
    <source>
        <dbReference type="EMBL" id="MBP1855001.1"/>
    </source>
</evidence>
<dbReference type="Proteomes" id="UP000767291">
    <property type="component" value="Unassembled WGS sequence"/>
</dbReference>
<organism evidence="14 15">
    <name type="scientific">Metaclostridioides mangenotii</name>
    <dbReference type="NCBI Taxonomy" id="1540"/>
    <lineage>
        <taxon>Bacteria</taxon>
        <taxon>Bacillati</taxon>
        <taxon>Bacillota</taxon>
        <taxon>Clostridia</taxon>
        <taxon>Peptostreptococcales</taxon>
        <taxon>Peptostreptococcaceae</taxon>
        <taxon>Metaclostridioides</taxon>
    </lineage>
</organism>
<dbReference type="InterPro" id="IPR009014">
    <property type="entry name" value="Transketo_C/PFOR_II"/>
</dbReference>
<protein>
    <recommendedName>
        <fullName evidence="5">1-deoxy-D-xylulose-5-phosphate synthase</fullName>
        <ecNumber evidence="5">2.2.1.7</ecNumber>
    </recommendedName>
</protein>
<evidence type="ECO:0000256" key="3">
    <source>
        <dbReference type="ARBA" id="ARBA00011081"/>
    </source>
</evidence>
<evidence type="ECO:0000256" key="8">
    <source>
        <dbReference type="ARBA" id="ARBA00022842"/>
    </source>
</evidence>
<evidence type="ECO:0000256" key="5">
    <source>
        <dbReference type="ARBA" id="ARBA00013150"/>
    </source>
</evidence>
<keyword evidence="7" id="KW-0479">Metal-binding</keyword>